<name>A0ABP9IFL6_9ACTN</name>
<comment type="caution">
    <text evidence="1">The sequence shown here is derived from an EMBL/GenBank/DDBJ whole genome shotgun (WGS) entry which is preliminary data.</text>
</comment>
<accession>A0ABP9IFL6</accession>
<sequence length="105" mass="10754">MGGGVASGVRKEVSDVPVERGARTVAGRGRADGVGACVDRVTFSKCGPLGGVVGSSVAASGPFALRARVWGRVRVRLPPSGDVNQNLLISPDQKHTVHDPIPTSL</sequence>
<dbReference type="EMBL" id="BAABIV010000016">
    <property type="protein sequence ID" value="GAA4995770.1"/>
    <property type="molecule type" value="Genomic_DNA"/>
</dbReference>
<dbReference type="Proteomes" id="UP001500610">
    <property type="component" value="Unassembled WGS sequence"/>
</dbReference>
<keyword evidence="2" id="KW-1185">Reference proteome</keyword>
<organism evidence="1 2">
    <name type="scientific">Streptomyces hyderabadensis</name>
    <dbReference type="NCBI Taxonomy" id="598549"/>
    <lineage>
        <taxon>Bacteria</taxon>
        <taxon>Bacillati</taxon>
        <taxon>Actinomycetota</taxon>
        <taxon>Actinomycetes</taxon>
        <taxon>Kitasatosporales</taxon>
        <taxon>Streptomycetaceae</taxon>
        <taxon>Streptomyces</taxon>
    </lineage>
</organism>
<evidence type="ECO:0000313" key="2">
    <source>
        <dbReference type="Proteomes" id="UP001500610"/>
    </source>
</evidence>
<evidence type="ECO:0000313" key="1">
    <source>
        <dbReference type="EMBL" id="GAA4995770.1"/>
    </source>
</evidence>
<protein>
    <submittedName>
        <fullName evidence="1">Uncharacterized protein</fullName>
    </submittedName>
</protein>
<proteinExistence type="predicted"/>
<gene>
    <name evidence="1" type="ORF">GCM10023257_42140</name>
</gene>
<reference evidence="2" key="1">
    <citation type="journal article" date="2019" name="Int. J. Syst. Evol. Microbiol.">
        <title>The Global Catalogue of Microorganisms (GCM) 10K type strain sequencing project: providing services to taxonomists for standard genome sequencing and annotation.</title>
        <authorList>
            <consortium name="The Broad Institute Genomics Platform"/>
            <consortium name="The Broad Institute Genome Sequencing Center for Infectious Disease"/>
            <person name="Wu L."/>
            <person name="Ma J."/>
        </authorList>
    </citation>
    <scope>NUCLEOTIDE SEQUENCE [LARGE SCALE GENOMIC DNA]</scope>
    <source>
        <strain evidence="2">JCM 17657</strain>
    </source>
</reference>